<protein>
    <recommendedName>
        <fullName evidence="3 7">Alpha-galactosidase</fullName>
        <ecNumber evidence="3 7">3.2.1.22</ecNumber>
    </recommendedName>
    <alternativeName>
        <fullName evidence="7">Melibiase</fullName>
    </alternativeName>
</protein>
<feature type="chain" id="PRO_5019114566" description="Alpha-galactosidase" evidence="8">
    <location>
        <begin position="17"/>
        <end position="360"/>
    </location>
</feature>
<evidence type="ECO:0000256" key="2">
    <source>
        <dbReference type="ARBA" id="ARBA00009743"/>
    </source>
</evidence>
<evidence type="ECO:0000256" key="4">
    <source>
        <dbReference type="ARBA" id="ARBA00022729"/>
    </source>
</evidence>
<evidence type="ECO:0000256" key="7">
    <source>
        <dbReference type="RuleBase" id="RU361168"/>
    </source>
</evidence>
<dbReference type="Gene3D" id="2.60.40.1180">
    <property type="entry name" value="Golgi alpha-mannosidase II"/>
    <property type="match status" value="1"/>
</dbReference>
<dbReference type="GO" id="GO:0005975">
    <property type="term" value="P:carbohydrate metabolic process"/>
    <property type="evidence" value="ECO:0007669"/>
    <property type="project" value="InterPro"/>
</dbReference>
<keyword evidence="4 8" id="KW-0732">Signal</keyword>
<gene>
    <name evidence="10" type="ORF">BFJ68_g16890</name>
</gene>
<keyword evidence="6 7" id="KW-0326">Glycosidase</keyword>
<evidence type="ECO:0000259" key="9">
    <source>
        <dbReference type="Pfam" id="PF17801"/>
    </source>
</evidence>
<evidence type="ECO:0000256" key="6">
    <source>
        <dbReference type="ARBA" id="ARBA00023295"/>
    </source>
</evidence>
<dbReference type="CDD" id="cd14792">
    <property type="entry name" value="GH27"/>
    <property type="match status" value="1"/>
</dbReference>
<dbReference type="InterPro" id="IPR013785">
    <property type="entry name" value="Aldolase_TIM"/>
</dbReference>
<dbReference type="Proteomes" id="UP000285860">
    <property type="component" value="Unassembled WGS sequence"/>
</dbReference>
<feature type="domain" description="Alpha galactosidase C-terminal" evidence="9">
    <location>
        <begin position="278"/>
        <end position="357"/>
    </location>
</feature>
<evidence type="ECO:0000313" key="11">
    <source>
        <dbReference type="Proteomes" id="UP000285860"/>
    </source>
</evidence>
<keyword evidence="7" id="KW-1015">Disulfide bond</keyword>
<dbReference type="VEuPathDB" id="FungiDB:FOC1_g10001576"/>
<evidence type="ECO:0000256" key="8">
    <source>
        <dbReference type="SAM" id="SignalP"/>
    </source>
</evidence>
<name>A0A420P833_FUSOX</name>
<proteinExistence type="inferred from homology"/>
<dbReference type="InterPro" id="IPR013780">
    <property type="entry name" value="Glyco_hydro_b"/>
</dbReference>
<organism evidence="10 11">
    <name type="scientific">Fusarium oxysporum</name>
    <name type="common">Fusarium vascular wilt</name>
    <dbReference type="NCBI Taxonomy" id="5507"/>
    <lineage>
        <taxon>Eukaryota</taxon>
        <taxon>Fungi</taxon>
        <taxon>Dikarya</taxon>
        <taxon>Ascomycota</taxon>
        <taxon>Pezizomycotina</taxon>
        <taxon>Sordariomycetes</taxon>
        <taxon>Hypocreomycetidae</taxon>
        <taxon>Hypocreales</taxon>
        <taxon>Nectriaceae</taxon>
        <taxon>Fusarium</taxon>
        <taxon>Fusarium oxysporum species complex</taxon>
    </lineage>
</organism>
<dbReference type="VEuPathDB" id="FungiDB:FOXG_02677"/>
<dbReference type="SUPFAM" id="SSF51011">
    <property type="entry name" value="Glycosyl hydrolase domain"/>
    <property type="match status" value="1"/>
</dbReference>
<accession>A0A420P833</accession>
<dbReference type="GO" id="GO:0004557">
    <property type="term" value="F:alpha-galactosidase activity"/>
    <property type="evidence" value="ECO:0007669"/>
    <property type="project" value="UniProtKB-EC"/>
</dbReference>
<dbReference type="AlphaFoldDB" id="A0A420P833"/>
<dbReference type="VEuPathDB" id="FungiDB:FOMG_10729"/>
<keyword evidence="5 7" id="KW-0378">Hydrolase</keyword>
<evidence type="ECO:0000256" key="5">
    <source>
        <dbReference type="ARBA" id="ARBA00022801"/>
    </source>
</evidence>
<dbReference type="PANTHER" id="PTHR11452">
    <property type="entry name" value="ALPHA-GALACTOSIDASE/ALPHA-N-ACETYLGALACTOSAMINIDASE"/>
    <property type="match status" value="1"/>
</dbReference>
<feature type="signal peptide" evidence="8">
    <location>
        <begin position="1"/>
        <end position="16"/>
    </location>
</feature>
<dbReference type="PANTHER" id="PTHR11452:SF87">
    <property type="entry name" value="ALPHA-GALACTOSIDASE"/>
    <property type="match status" value="1"/>
</dbReference>
<reference evidence="10 11" key="1">
    <citation type="journal article" date="2018" name="Sci. Rep.">
        <title>Characterisation of pathogen-specific regions and novel effector candidates in Fusarium oxysporum f. sp. cepae.</title>
        <authorList>
            <person name="Armitage A.D."/>
            <person name="Taylor A."/>
            <person name="Sobczyk M.K."/>
            <person name="Baxter L."/>
            <person name="Greenfield B.P."/>
            <person name="Bates H.J."/>
            <person name="Wilson F."/>
            <person name="Jackson A.C."/>
            <person name="Ott S."/>
            <person name="Harrison R.J."/>
            <person name="Clarkson J.P."/>
        </authorList>
    </citation>
    <scope>NUCLEOTIDE SEQUENCE [LARGE SCALE GENOMIC DNA]</scope>
    <source>
        <strain evidence="10 11">Fo_A28</strain>
    </source>
</reference>
<dbReference type="EC" id="3.2.1.22" evidence="3 7"/>
<comment type="similarity">
    <text evidence="2 7">Belongs to the glycosyl hydrolase 27 family.</text>
</comment>
<evidence type="ECO:0000256" key="1">
    <source>
        <dbReference type="ARBA" id="ARBA00001255"/>
    </source>
</evidence>
<evidence type="ECO:0000256" key="3">
    <source>
        <dbReference type="ARBA" id="ARBA00012755"/>
    </source>
</evidence>
<dbReference type="PRINTS" id="PR00740">
    <property type="entry name" value="GLHYDRLASE27"/>
</dbReference>
<dbReference type="Pfam" id="PF16499">
    <property type="entry name" value="Melibiase_2"/>
    <property type="match status" value="1"/>
</dbReference>
<sequence length="360" mass="39995">MRSIIYILLSVRVALATKLLAQKPQMDSKLAANHTRFPGGISPTASYVHSKGLKVGIYSDDGIFTCGKYPGGHGYEEIDAQTFADWGVDYLKYDNCGGFQSNTLSVQERFLKMTYSLAASGRQIFYSLCEWGNQFTWLWADQIGESYRMLGGIYSSFAKDRASICKTAYCMNQGYAGVSVMTMIRKMREISPFSKPGAWDKCIPDMDMLGIGTWTMTELEEQTHFSFWAALKSPLIIGADLHNISDTSLAIYKNREVIALNQDDAGQAAVYLPKLSEEGSYQVWAGPLSSGKRRHVNLAQNYGSEDVDVEISLGDILDLSMEQQWKIRGVWARKEIAASGGKVSLKGLKPMQTKVLVISK</sequence>
<dbReference type="VEuPathDB" id="FungiDB:FOIG_01616"/>
<comment type="catalytic activity">
    <reaction evidence="1 7">
        <text>Hydrolysis of terminal, non-reducing alpha-D-galactose residues in alpha-D-galactosides, including galactose oligosaccharides, galactomannans and galactolipids.</text>
        <dbReference type="EC" id="3.2.1.22"/>
    </reaction>
</comment>
<dbReference type="SUPFAM" id="SSF51445">
    <property type="entry name" value="(Trans)glycosidases"/>
    <property type="match status" value="1"/>
</dbReference>
<comment type="caution">
    <text evidence="10">The sequence shown here is derived from an EMBL/GenBank/DDBJ whole genome shotgun (WGS) entry which is preliminary data.</text>
</comment>
<dbReference type="EMBL" id="MRCY01000368">
    <property type="protein sequence ID" value="RKK88664.1"/>
    <property type="molecule type" value="Genomic_DNA"/>
</dbReference>
<dbReference type="Gene3D" id="3.20.20.70">
    <property type="entry name" value="Aldolase class I"/>
    <property type="match status" value="1"/>
</dbReference>
<dbReference type="VEuPathDB" id="FungiDB:FOC4_g10006592"/>
<evidence type="ECO:0000313" key="10">
    <source>
        <dbReference type="EMBL" id="RKK88664.1"/>
    </source>
</evidence>
<dbReference type="InterPro" id="IPR002241">
    <property type="entry name" value="Glyco_hydro_27"/>
</dbReference>
<dbReference type="VEuPathDB" id="FungiDB:FOZG_09467"/>
<dbReference type="VEuPathDB" id="FungiDB:HZS61_014817"/>
<dbReference type="InterPro" id="IPR041233">
    <property type="entry name" value="Melibiase_C"/>
</dbReference>
<dbReference type="Pfam" id="PF17801">
    <property type="entry name" value="Melibiase_C"/>
    <property type="match status" value="1"/>
</dbReference>
<dbReference type="InterPro" id="IPR017853">
    <property type="entry name" value="GH"/>
</dbReference>